<dbReference type="InterPro" id="IPR058792">
    <property type="entry name" value="Beta-barrel_RND_2"/>
</dbReference>
<gene>
    <name evidence="7" type="ORF">SAMN05192555_10112</name>
</gene>
<sequence>MQLDDQATRAIQAWHAQAENAQAWLARHCASAPQPEGARISEGVVLWRQESDWLPVALWPSGAEGQTLLGLADDVRQAARGLVSQLDDGHLGIGYPVRDPADDQQGTGALVGAVALRVALPASLHDDQRAQAALMPLMQRLEEGVAVLERDLVQRTHRDTRRRQQTLARQLELLAAVLAENRFKAASMQLVTRLATLFNAERVTLGWQRGARCRVVQISHSAQFNRKMNRIRATELAMSECLDQRASVAVPPPEEAADHARRVSHAHRRLQEMTGLPSVLTLPCLDDGKPLGAVTLEREAAFSAEEADALESLMALCTRALEEKRLNDRPLPVKAAVAVGQQCARLVGPGYLGYKLTAIVLGAAVAFATLATGTERVAADATLESLEQQVLAAPFRGYIDAALVRPGDTVAMGEVLAEMDTRELVLEQLQWQSELAKLARQEQQQRAAGERAAVNVIGAQQDQAQARLELVESRLQRASLQAPFAGRVLSGDLTQRLGGVVEQGEELFRLSPLDAYRIELEVPEGRIDALREGQKGELVLAAMTGERFAFEVERLTPQTRSVDGSNRFVVEASLESDDRELRPGMQGVGRIEVGEARLISIWTRELVDWLRLTLWRWWG</sequence>
<evidence type="ECO:0000256" key="2">
    <source>
        <dbReference type="ARBA" id="ARBA00023054"/>
    </source>
</evidence>
<dbReference type="STRING" id="48727.SAMN05192555_10112"/>
<feature type="domain" description="CusB-like beta-barrel" evidence="5">
    <location>
        <begin position="518"/>
        <end position="586"/>
    </location>
</feature>
<dbReference type="Gene3D" id="2.40.50.100">
    <property type="match status" value="1"/>
</dbReference>
<evidence type="ECO:0000313" key="7">
    <source>
        <dbReference type="EMBL" id="SDK71808.1"/>
    </source>
</evidence>
<dbReference type="PANTHER" id="PTHR32347">
    <property type="entry name" value="EFFLUX SYSTEM COMPONENT YKNX-RELATED"/>
    <property type="match status" value="1"/>
</dbReference>
<dbReference type="AlphaFoldDB" id="A0A1G9E6U9"/>
<dbReference type="InterPro" id="IPR029016">
    <property type="entry name" value="GAF-like_dom_sf"/>
</dbReference>
<evidence type="ECO:0000256" key="1">
    <source>
        <dbReference type="ARBA" id="ARBA00004196"/>
    </source>
</evidence>
<dbReference type="InterPro" id="IPR003018">
    <property type="entry name" value="GAF"/>
</dbReference>
<feature type="coiled-coil region" evidence="3">
    <location>
        <begin position="426"/>
        <end position="481"/>
    </location>
</feature>
<dbReference type="Pfam" id="PF01590">
    <property type="entry name" value="GAF"/>
    <property type="match status" value="1"/>
</dbReference>
<feature type="domain" description="GAF" evidence="4">
    <location>
        <begin position="189"/>
        <end position="321"/>
    </location>
</feature>
<dbReference type="SUPFAM" id="SSF55781">
    <property type="entry name" value="GAF domain-like"/>
    <property type="match status" value="1"/>
</dbReference>
<dbReference type="Gene3D" id="2.40.30.170">
    <property type="match status" value="1"/>
</dbReference>
<dbReference type="InterPro" id="IPR050465">
    <property type="entry name" value="UPF0194_transport"/>
</dbReference>
<proteinExistence type="predicted"/>
<comment type="subcellular location">
    <subcellularLocation>
        <location evidence="1">Cell envelope</location>
    </subcellularLocation>
</comment>
<dbReference type="InterPro" id="IPR058647">
    <property type="entry name" value="BSH_CzcB-like"/>
</dbReference>
<evidence type="ECO:0000259" key="6">
    <source>
        <dbReference type="Pfam" id="PF25973"/>
    </source>
</evidence>
<dbReference type="Pfam" id="PF25954">
    <property type="entry name" value="Beta-barrel_RND_2"/>
    <property type="match status" value="1"/>
</dbReference>
<dbReference type="SUPFAM" id="SSF111369">
    <property type="entry name" value="HlyD-like secretion proteins"/>
    <property type="match status" value="1"/>
</dbReference>
<evidence type="ECO:0000313" key="8">
    <source>
        <dbReference type="Proteomes" id="UP000199107"/>
    </source>
</evidence>
<dbReference type="PANTHER" id="PTHR32347:SF23">
    <property type="entry name" value="BLL5650 PROTEIN"/>
    <property type="match status" value="1"/>
</dbReference>
<dbReference type="Gene3D" id="3.30.450.40">
    <property type="match status" value="1"/>
</dbReference>
<keyword evidence="8" id="KW-1185">Reference proteome</keyword>
<dbReference type="RefSeq" id="WP_176817115.1">
    <property type="nucleotide sequence ID" value="NZ_FNGH01000001.1"/>
</dbReference>
<dbReference type="GO" id="GO:0030313">
    <property type="term" value="C:cell envelope"/>
    <property type="evidence" value="ECO:0007669"/>
    <property type="project" value="UniProtKB-SubCell"/>
</dbReference>
<dbReference type="Pfam" id="PF25973">
    <property type="entry name" value="BSH_CzcB"/>
    <property type="match status" value="1"/>
</dbReference>
<dbReference type="Proteomes" id="UP000199107">
    <property type="component" value="Unassembled WGS sequence"/>
</dbReference>
<protein>
    <submittedName>
        <fullName evidence="7">RND family efflux transporter, MFP subunit</fullName>
    </submittedName>
</protein>
<name>A0A1G9E6U9_9GAMM</name>
<organism evidence="7 8">
    <name type="scientific">Franzmannia pantelleriensis</name>
    <dbReference type="NCBI Taxonomy" id="48727"/>
    <lineage>
        <taxon>Bacteria</taxon>
        <taxon>Pseudomonadati</taxon>
        <taxon>Pseudomonadota</taxon>
        <taxon>Gammaproteobacteria</taxon>
        <taxon>Oceanospirillales</taxon>
        <taxon>Halomonadaceae</taxon>
        <taxon>Franzmannia</taxon>
    </lineage>
</organism>
<evidence type="ECO:0000259" key="5">
    <source>
        <dbReference type="Pfam" id="PF25954"/>
    </source>
</evidence>
<keyword evidence="2 3" id="KW-0175">Coiled coil</keyword>
<feature type="domain" description="CzcB-like barrel-sandwich hybrid" evidence="6">
    <location>
        <begin position="390"/>
        <end position="511"/>
    </location>
</feature>
<dbReference type="EMBL" id="FNGH01000001">
    <property type="protein sequence ID" value="SDK71808.1"/>
    <property type="molecule type" value="Genomic_DNA"/>
</dbReference>
<reference evidence="8" key="1">
    <citation type="submission" date="2016-10" db="EMBL/GenBank/DDBJ databases">
        <authorList>
            <person name="Varghese N."/>
            <person name="Submissions S."/>
        </authorList>
    </citation>
    <scope>NUCLEOTIDE SEQUENCE [LARGE SCALE GENOMIC DNA]</scope>
    <source>
        <strain evidence="8">AAP</strain>
    </source>
</reference>
<evidence type="ECO:0000259" key="4">
    <source>
        <dbReference type="Pfam" id="PF01590"/>
    </source>
</evidence>
<accession>A0A1G9E6U9</accession>
<evidence type="ECO:0000256" key="3">
    <source>
        <dbReference type="SAM" id="Coils"/>
    </source>
</evidence>